<comment type="caution">
    <text evidence="1">The sequence shown here is derived from an EMBL/GenBank/DDBJ whole genome shotgun (WGS) entry which is preliminary data.</text>
</comment>
<name>A0AAE0HZZ3_9PEZI</name>
<organism evidence="1 2">
    <name type="scientific">Apodospora peruviana</name>
    <dbReference type="NCBI Taxonomy" id="516989"/>
    <lineage>
        <taxon>Eukaryota</taxon>
        <taxon>Fungi</taxon>
        <taxon>Dikarya</taxon>
        <taxon>Ascomycota</taxon>
        <taxon>Pezizomycotina</taxon>
        <taxon>Sordariomycetes</taxon>
        <taxon>Sordariomycetidae</taxon>
        <taxon>Sordariales</taxon>
        <taxon>Lasiosphaeriaceae</taxon>
        <taxon>Apodospora</taxon>
    </lineage>
</organism>
<evidence type="ECO:0000313" key="2">
    <source>
        <dbReference type="Proteomes" id="UP001283341"/>
    </source>
</evidence>
<protein>
    <submittedName>
        <fullName evidence="1">Uncharacterized protein</fullName>
    </submittedName>
</protein>
<sequence length="149" mass="17410">MSRPGSRRRRNSSIGRYRRRFYSEERRGRKSERTRSLHLTNAGETRWLHRGVYPALPRVDDTGVAWSRPHIILHDKIQTFRESLSFATYLMYLVQGLSTNLPNRDVEKYQSITHLFGLPLAESEPYGPLVPKCMKPRTYGFGFTARVQP</sequence>
<reference evidence="1" key="2">
    <citation type="submission" date="2023-06" db="EMBL/GenBank/DDBJ databases">
        <authorList>
            <consortium name="Lawrence Berkeley National Laboratory"/>
            <person name="Haridas S."/>
            <person name="Hensen N."/>
            <person name="Bonometti L."/>
            <person name="Westerberg I."/>
            <person name="Brannstrom I.O."/>
            <person name="Guillou S."/>
            <person name="Cros-Aarteil S."/>
            <person name="Calhoun S."/>
            <person name="Kuo A."/>
            <person name="Mondo S."/>
            <person name="Pangilinan J."/>
            <person name="Riley R."/>
            <person name="Labutti K."/>
            <person name="Andreopoulos B."/>
            <person name="Lipzen A."/>
            <person name="Chen C."/>
            <person name="Yanf M."/>
            <person name="Daum C."/>
            <person name="Ng V."/>
            <person name="Clum A."/>
            <person name="Steindorff A."/>
            <person name="Ohm R."/>
            <person name="Martin F."/>
            <person name="Silar P."/>
            <person name="Natvig D."/>
            <person name="Lalanne C."/>
            <person name="Gautier V."/>
            <person name="Ament-Velasquez S.L."/>
            <person name="Kruys A."/>
            <person name="Hutchinson M.I."/>
            <person name="Powell A.J."/>
            <person name="Barry K."/>
            <person name="Miller A.N."/>
            <person name="Grigoriev I.V."/>
            <person name="Debuchy R."/>
            <person name="Gladieux P."/>
            <person name="Thoren M.H."/>
            <person name="Johannesson H."/>
        </authorList>
    </citation>
    <scope>NUCLEOTIDE SEQUENCE</scope>
    <source>
        <strain evidence="1">CBS 118394</strain>
    </source>
</reference>
<evidence type="ECO:0000313" key="1">
    <source>
        <dbReference type="EMBL" id="KAK3315612.1"/>
    </source>
</evidence>
<dbReference type="EMBL" id="JAUEDM010000006">
    <property type="protein sequence ID" value="KAK3315612.1"/>
    <property type="molecule type" value="Genomic_DNA"/>
</dbReference>
<dbReference type="AlphaFoldDB" id="A0AAE0HZZ3"/>
<accession>A0AAE0HZZ3</accession>
<reference evidence="1" key="1">
    <citation type="journal article" date="2023" name="Mol. Phylogenet. Evol.">
        <title>Genome-scale phylogeny and comparative genomics of the fungal order Sordariales.</title>
        <authorList>
            <person name="Hensen N."/>
            <person name="Bonometti L."/>
            <person name="Westerberg I."/>
            <person name="Brannstrom I.O."/>
            <person name="Guillou S."/>
            <person name="Cros-Aarteil S."/>
            <person name="Calhoun S."/>
            <person name="Haridas S."/>
            <person name="Kuo A."/>
            <person name="Mondo S."/>
            <person name="Pangilinan J."/>
            <person name="Riley R."/>
            <person name="LaButti K."/>
            <person name="Andreopoulos B."/>
            <person name="Lipzen A."/>
            <person name="Chen C."/>
            <person name="Yan M."/>
            <person name="Daum C."/>
            <person name="Ng V."/>
            <person name="Clum A."/>
            <person name="Steindorff A."/>
            <person name="Ohm R.A."/>
            <person name="Martin F."/>
            <person name="Silar P."/>
            <person name="Natvig D.O."/>
            <person name="Lalanne C."/>
            <person name="Gautier V."/>
            <person name="Ament-Velasquez S.L."/>
            <person name="Kruys A."/>
            <person name="Hutchinson M.I."/>
            <person name="Powell A.J."/>
            <person name="Barry K."/>
            <person name="Miller A.N."/>
            <person name="Grigoriev I.V."/>
            <person name="Debuchy R."/>
            <person name="Gladieux P."/>
            <person name="Hiltunen Thoren M."/>
            <person name="Johannesson H."/>
        </authorList>
    </citation>
    <scope>NUCLEOTIDE SEQUENCE</scope>
    <source>
        <strain evidence="1">CBS 118394</strain>
    </source>
</reference>
<gene>
    <name evidence="1" type="ORF">B0H66DRAFT_628823</name>
</gene>
<proteinExistence type="predicted"/>
<keyword evidence="2" id="KW-1185">Reference proteome</keyword>
<dbReference type="Proteomes" id="UP001283341">
    <property type="component" value="Unassembled WGS sequence"/>
</dbReference>